<keyword evidence="2" id="KW-1185">Reference proteome</keyword>
<reference evidence="1 2" key="1">
    <citation type="submission" date="2014-06" db="EMBL/GenBank/DDBJ databases">
        <title>Evolutionary Origins and Diversification of the Mycorrhizal Mutualists.</title>
        <authorList>
            <consortium name="DOE Joint Genome Institute"/>
            <consortium name="Mycorrhizal Genomics Consortium"/>
            <person name="Kohler A."/>
            <person name="Kuo A."/>
            <person name="Nagy L.G."/>
            <person name="Floudas D."/>
            <person name="Copeland A."/>
            <person name="Barry K.W."/>
            <person name="Cichocki N."/>
            <person name="Veneault-Fourrey C."/>
            <person name="LaButti K."/>
            <person name="Lindquist E.A."/>
            <person name="Lipzen A."/>
            <person name="Lundell T."/>
            <person name="Morin E."/>
            <person name="Murat C."/>
            <person name="Riley R."/>
            <person name="Ohm R."/>
            <person name="Sun H."/>
            <person name="Tunlid A."/>
            <person name="Henrissat B."/>
            <person name="Grigoriev I.V."/>
            <person name="Hibbett D.S."/>
            <person name="Martin F."/>
        </authorList>
    </citation>
    <scope>NUCLEOTIDE SEQUENCE [LARGE SCALE GENOMIC DNA]</scope>
    <source>
        <strain evidence="1 2">SS14</strain>
    </source>
</reference>
<organism evidence="1 2">
    <name type="scientific">Sphaerobolus stellatus (strain SS14)</name>
    <dbReference type="NCBI Taxonomy" id="990650"/>
    <lineage>
        <taxon>Eukaryota</taxon>
        <taxon>Fungi</taxon>
        <taxon>Dikarya</taxon>
        <taxon>Basidiomycota</taxon>
        <taxon>Agaricomycotina</taxon>
        <taxon>Agaricomycetes</taxon>
        <taxon>Phallomycetidae</taxon>
        <taxon>Geastrales</taxon>
        <taxon>Sphaerobolaceae</taxon>
        <taxon>Sphaerobolus</taxon>
    </lineage>
</organism>
<dbReference type="AlphaFoldDB" id="A0A0C9UVN6"/>
<dbReference type="Proteomes" id="UP000054279">
    <property type="component" value="Unassembled WGS sequence"/>
</dbReference>
<evidence type="ECO:0000313" key="2">
    <source>
        <dbReference type="Proteomes" id="UP000054279"/>
    </source>
</evidence>
<evidence type="ECO:0000313" key="1">
    <source>
        <dbReference type="EMBL" id="KIJ38899.1"/>
    </source>
</evidence>
<proteinExistence type="predicted"/>
<protein>
    <submittedName>
        <fullName evidence="1">Uncharacterized protein</fullName>
    </submittedName>
</protein>
<accession>A0A0C9UVN6</accession>
<name>A0A0C9UVN6_SPHS4</name>
<dbReference type="HOGENOM" id="CLU_2074645_0_0_1"/>
<gene>
    <name evidence="1" type="ORF">M422DRAFT_49808</name>
</gene>
<dbReference type="EMBL" id="KN837156">
    <property type="protein sequence ID" value="KIJ38899.1"/>
    <property type="molecule type" value="Genomic_DNA"/>
</dbReference>
<sequence>MRSGRISRNFTKNLLWFRTGQKVNILFQTRFPGVERFNESSTQRCYRYSAILPSPTPKLTRMPFRDEDVEQTLVHFLMLATPMIQLEGPHIKPRAATSEAEALRKDPFKKYETRLIDL</sequence>